<dbReference type="InterPro" id="IPR000298">
    <property type="entry name" value="Cyt_c_oxidase-like_su3"/>
</dbReference>
<feature type="transmembrane region" description="Helical" evidence="7">
    <location>
        <begin position="57"/>
        <end position="77"/>
    </location>
</feature>
<dbReference type="InterPro" id="IPR035973">
    <property type="entry name" value="Cyt_c_oxidase_su3-like_sf"/>
</dbReference>
<dbReference type="AlphaFoldDB" id="A0A1D8P8F2"/>
<organism evidence="9 10">
    <name type="scientific">Urechidicola croceus</name>
    <dbReference type="NCBI Taxonomy" id="1850246"/>
    <lineage>
        <taxon>Bacteria</taxon>
        <taxon>Pseudomonadati</taxon>
        <taxon>Bacteroidota</taxon>
        <taxon>Flavobacteriia</taxon>
        <taxon>Flavobacteriales</taxon>
        <taxon>Flavobacteriaceae</taxon>
        <taxon>Urechidicola</taxon>
    </lineage>
</organism>
<dbReference type="PANTHER" id="PTHR11403:SF10">
    <property type="entry name" value="CYTOCHROME C OXIDASE"/>
    <property type="match status" value="1"/>
</dbReference>
<feature type="transmembrane region" description="Helical" evidence="7">
    <location>
        <begin position="89"/>
        <end position="109"/>
    </location>
</feature>
<evidence type="ECO:0000313" key="10">
    <source>
        <dbReference type="Proteomes" id="UP000176050"/>
    </source>
</evidence>
<dbReference type="STRING" id="1850246.LPB138_09255"/>
<keyword evidence="5 7" id="KW-0472">Membrane</keyword>
<reference evidence="9 10" key="1">
    <citation type="submission" date="2016-10" db="EMBL/GenBank/DDBJ databases">
        <title>Lutibacter sp. LPB0138, isolated from marine gastropod.</title>
        <authorList>
            <person name="Kim E."/>
            <person name="Yi H."/>
        </authorList>
    </citation>
    <scope>NUCLEOTIDE SEQUENCE [LARGE SCALE GENOMIC DNA]</scope>
    <source>
        <strain evidence="9 10">LPB0138</strain>
    </source>
</reference>
<feature type="transmembrane region" description="Helical" evidence="7">
    <location>
        <begin position="24"/>
        <end position="45"/>
    </location>
</feature>
<dbReference type="PROSITE" id="PS50253">
    <property type="entry name" value="COX3"/>
    <property type="match status" value="1"/>
</dbReference>
<dbReference type="PANTHER" id="PTHR11403">
    <property type="entry name" value="CYTOCHROME C OXIDASE SUBUNIT III"/>
    <property type="match status" value="1"/>
</dbReference>
<evidence type="ECO:0000256" key="1">
    <source>
        <dbReference type="ARBA" id="ARBA00004141"/>
    </source>
</evidence>
<keyword evidence="4 7" id="KW-1133">Transmembrane helix</keyword>
<comment type="subcellular location">
    <subcellularLocation>
        <location evidence="6">Cell membrane</location>
        <topology evidence="6">Multi-pass membrane protein</topology>
    </subcellularLocation>
    <subcellularLocation>
        <location evidence="1">Membrane</location>
        <topology evidence="1">Multi-pass membrane protein</topology>
    </subcellularLocation>
</comment>
<gene>
    <name evidence="9" type="ORF">LPB138_09255</name>
</gene>
<feature type="domain" description="Heme-copper oxidase subunit III family profile" evidence="8">
    <location>
        <begin position="1"/>
        <end position="197"/>
    </location>
</feature>
<dbReference type="KEGG" id="lul:LPB138_09255"/>
<evidence type="ECO:0000256" key="5">
    <source>
        <dbReference type="ARBA" id="ARBA00023136"/>
    </source>
</evidence>
<accession>A0A1D8P8F2</accession>
<comment type="similarity">
    <text evidence="2 6">Belongs to the cytochrome c oxidase subunit 3 family.</text>
</comment>
<evidence type="ECO:0000256" key="4">
    <source>
        <dbReference type="ARBA" id="ARBA00022989"/>
    </source>
</evidence>
<dbReference type="GO" id="GO:0004129">
    <property type="term" value="F:cytochrome-c oxidase activity"/>
    <property type="evidence" value="ECO:0007669"/>
    <property type="project" value="InterPro"/>
</dbReference>
<dbReference type="SUPFAM" id="SSF81452">
    <property type="entry name" value="Cytochrome c oxidase subunit III-like"/>
    <property type="match status" value="1"/>
</dbReference>
<evidence type="ECO:0000256" key="2">
    <source>
        <dbReference type="ARBA" id="ARBA00010581"/>
    </source>
</evidence>
<dbReference type="GO" id="GO:0019646">
    <property type="term" value="P:aerobic electron transport chain"/>
    <property type="evidence" value="ECO:0007669"/>
    <property type="project" value="InterPro"/>
</dbReference>
<dbReference type="Gene3D" id="1.20.120.80">
    <property type="entry name" value="Cytochrome c oxidase, subunit III, four-helix bundle"/>
    <property type="match status" value="1"/>
</dbReference>
<proteinExistence type="inferred from homology"/>
<evidence type="ECO:0000256" key="6">
    <source>
        <dbReference type="RuleBase" id="RU003376"/>
    </source>
</evidence>
<dbReference type="GO" id="GO:0005886">
    <property type="term" value="C:plasma membrane"/>
    <property type="evidence" value="ECO:0007669"/>
    <property type="project" value="UniProtKB-SubCell"/>
</dbReference>
<dbReference type="Pfam" id="PF00510">
    <property type="entry name" value="COX3"/>
    <property type="match status" value="1"/>
</dbReference>
<dbReference type="OrthoDB" id="679789at2"/>
<evidence type="ECO:0000259" key="8">
    <source>
        <dbReference type="PROSITE" id="PS50253"/>
    </source>
</evidence>
<dbReference type="Proteomes" id="UP000176050">
    <property type="component" value="Chromosome"/>
</dbReference>
<dbReference type="InterPro" id="IPR024791">
    <property type="entry name" value="Cyt_c/ubiquinol_Oxase_su3"/>
</dbReference>
<feature type="transmembrane region" description="Helical" evidence="7">
    <location>
        <begin position="177"/>
        <end position="196"/>
    </location>
</feature>
<evidence type="ECO:0000256" key="3">
    <source>
        <dbReference type="ARBA" id="ARBA00022692"/>
    </source>
</evidence>
<keyword evidence="3 6" id="KW-0812">Transmembrane</keyword>
<dbReference type="InterPro" id="IPR013833">
    <property type="entry name" value="Cyt_c_oxidase_su3_a-hlx"/>
</dbReference>
<sequence length="197" mass="22638">MIMTREESLEQEYKVAKQKSAKPMLWVSMISMTMMFIGLTSAYIISSKREDWVSFELPSALYISTLLLLLSSVTFFLAKKTISNNNRQLTTLFLLTTLLLGLGFVYFQIEGFYQLQEAGLYLTGKGSVVSASLLLVISFAHILHVLAGFIVLIVVIYNHFKKRYNATETLGLELGAIFWHFVDILWILLFLFFYFIR</sequence>
<feature type="transmembrane region" description="Helical" evidence="7">
    <location>
        <begin position="129"/>
        <end position="157"/>
    </location>
</feature>
<keyword evidence="10" id="KW-1185">Reference proteome</keyword>
<dbReference type="EMBL" id="CP017478">
    <property type="protein sequence ID" value="AOW20850.1"/>
    <property type="molecule type" value="Genomic_DNA"/>
</dbReference>
<protein>
    <submittedName>
        <fullName evidence="9">Cytochrome oxidase subunit III</fullName>
    </submittedName>
</protein>
<evidence type="ECO:0000256" key="7">
    <source>
        <dbReference type="SAM" id="Phobius"/>
    </source>
</evidence>
<name>A0A1D8P8F2_9FLAO</name>
<evidence type="ECO:0000313" key="9">
    <source>
        <dbReference type="EMBL" id="AOW20850.1"/>
    </source>
</evidence>